<dbReference type="SUPFAM" id="SSF103506">
    <property type="entry name" value="Mitochondrial carrier"/>
    <property type="match status" value="1"/>
</dbReference>
<feature type="repeat" description="Solcar" evidence="11">
    <location>
        <begin position="229"/>
        <end position="313"/>
    </location>
</feature>
<comment type="similarity">
    <text evidence="10">Belongs to the mitochondrial carrier (TC 2.A.29) family. SLC25A38 subfamily.</text>
</comment>
<dbReference type="PROSITE" id="PS50920">
    <property type="entry name" value="SOLCAR"/>
    <property type="match status" value="3"/>
</dbReference>
<keyword evidence="5 10" id="KW-0999">Mitochondrion inner membrane</keyword>
<name>A0ABQ7QB84_PLUXY</name>
<keyword evidence="6 10" id="KW-1133">Transmembrane helix</keyword>
<dbReference type="PRINTS" id="PR00926">
    <property type="entry name" value="MITOCARRIER"/>
</dbReference>
<dbReference type="Pfam" id="PF00153">
    <property type="entry name" value="Mito_carr"/>
    <property type="match status" value="3"/>
</dbReference>
<evidence type="ECO:0000313" key="12">
    <source>
        <dbReference type="EMBL" id="KAG7302489.1"/>
    </source>
</evidence>
<dbReference type="HAMAP" id="MF_03064">
    <property type="entry name" value="SLC25A38"/>
    <property type="match status" value="1"/>
</dbReference>
<evidence type="ECO:0000313" key="13">
    <source>
        <dbReference type="Proteomes" id="UP000823941"/>
    </source>
</evidence>
<evidence type="ECO:0000256" key="7">
    <source>
        <dbReference type="ARBA" id="ARBA00023128"/>
    </source>
</evidence>
<evidence type="ECO:0000256" key="10">
    <source>
        <dbReference type="HAMAP-Rule" id="MF_03064"/>
    </source>
</evidence>
<keyword evidence="2 10" id="KW-0813">Transport</keyword>
<keyword evidence="13" id="KW-1185">Reference proteome</keyword>
<keyword evidence="3 10" id="KW-0812">Transmembrane</keyword>
<organism evidence="12 13">
    <name type="scientific">Plutella xylostella</name>
    <name type="common">Diamondback moth</name>
    <name type="synonym">Plutella maculipennis</name>
    <dbReference type="NCBI Taxonomy" id="51655"/>
    <lineage>
        <taxon>Eukaryota</taxon>
        <taxon>Metazoa</taxon>
        <taxon>Ecdysozoa</taxon>
        <taxon>Arthropoda</taxon>
        <taxon>Hexapoda</taxon>
        <taxon>Insecta</taxon>
        <taxon>Pterygota</taxon>
        <taxon>Neoptera</taxon>
        <taxon>Endopterygota</taxon>
        <taxon>Lepidoptera</taxon>
        <taxon>Glossata</taxon>
        <taxon>Ditrysia</taxon>
        <taxon>Yponomeutoidea</taxon>
        <taxon>Plutellidae</taxon>
        <taxon>Plutella</taxon>
    </lineage>
</organism>
<protein>
    <recommendedName>
        <fullName evidence="10">Mitochondrial glycine transporter</fullName>
    </recommendedName>
    <alternativeName>
        <fullName evidence="10">Solute carrier family 25 member 38 homolog</fullName>
    </alternativeName>
</protein>
<dbReference type="EMBL" id="JAHIBW010000017">
    <property type="protein sequence ID" value="KAG7302489.1"/>
    <property type="molecule type" value="Genomic_DNA"/>
</dbReference>
<comment type="function">
    <text evidence="10">Mitochondrial glycine transporter that imports glycine into the mitochondrial matrix. Plays an important role in providing glycine for the first enzymatic step in heme biosynthesis, the condensation of glycine with succinyl-CoA to produce 5-aminolevulinate (ALA) in the miochondrial matrix.</text>
</comment>
<evidence type="ECO:0000256" key="9">
    <source>
        <dbReference type="ARBA" id="ARBA00034060"/>
    </source>
</evidence>
<dbReference type="PANTHER" id="PTHR46181:SF3">
    <property type="entry name" value="MITOCHONDRIAL GLYCINE TRANSPORTER"/>
    <property type="match status" value="1"/>
</dbReference>
<sequence length="317" mass="34464">MSQHSAAVTNGWAIDTTPPVDLPRSKDKENEYHPVIKAFLAGSFSGTFSTILFQPLDLVKTRLQNPGLNVAAAVNRIQPGMITIFANIVRQEHIIGLWRGMVPSVARCVPGVGLYFSSLHWLKGQLGKGRNEPLGAVEAVMLGVVARTMSGVALIPMTVIKTRFESGVYKYPSLTGALTAIYKAEGFRGLSCGLGPTLARDAPFSGLYLMFYTQAKQVAPKEWLQSPSTASFVHFTSGLLAGVAASLATHPADVLKTHMQLYPDKFPNAFSAAVYVHQTYGVRGYFKGAVPRMLRRTLMAAMAWTVFEEITRSIGLK</sequence>
<keyword evidence="8 10" id="KW-0472">Membrane</keyword>
<evidence type="ECO:0000256" key="8">
    <source>
        <dbReference type="ARBA" id="ARBA00023136"/>
    </source>
</evidence>
<dbReference type="InterPro" id="IPR002067">
    <property type="entry name" value="MCP"/>
</dbReference>
<evidence type="ECO:0000256" key="1">
    <source>
        <dbReference type="ARBA" id="ARBA00004141"/>
    </source>
</evidence>
<comment type="subcellular location">
    <subcellularLocation>
        <location evidence="1">Membrane</location>
        <topology evidence="1">Multi-pass membrane protein</topology>
    </subcellularLocation>
    <subcellularLocation>
        <location evidence="10">Mitochondrion inner membrane</location>
        <topology evidence="10">Multi-pass membrane protein</topology>
    </subcellularLocation>
</comment>
<comment type="catalytic activity">
    <reaction evidence="9 10">
        <text>glycine(in) = glycine(out)</text>
        <dbReference type="Rhea" id="RHEA:70715"/>
        <dbReference type="ChEBI" id="CHEBI:57305"/>
    </reaction>
</comment>
<accession>A0ABQ7QB84</accession>
<dbReference type="Gene3D" id="1.50.40.10">
    <property type="entry name" value="Mitochondrial carrier domain"/>
    <property type="match status" value="1"/>
</dbReference>
<evidence type="ECO:0000256" key="3">
    <source>
        <dbReference type="ARBA" id="ARBA00022692"/>
    </source>
</evidence>
<feature type="repeat" description="Solcar" evidence="11">
    <location>
        <begin position="33"/>
        <end position="125"/>
    </location>
</feature>
<proteinExistence type="inferred from homology"/>
<dbReference type="InterPro" id="IPR023395">
    <property type="entry name" value="MCP_dom_sf"/>
</dbReference>
<gene>
    <name evidence="12" type="ORF">JYU34_012399</name>
</gene>
<evidence type="ECO:0000256" key="5">
    <source>
        <dbReference type="ARBA" id="ARBA00022792"/>
    </source>
</evidence>
<dbReference type="Proteomes" id="UP000823941">
    <property type="component" value="Chromosome 17"/>
</dbReference>
<evidence type="ECO:0000256" key="2">
    <source>
        <dbReference type="ARBA" id="ARBA00022448"/>
    </source>
</evidence>
<reference evidence="12 13" key="1">
    <citation type="submission" date="2021-06" db="EMBL/GenBank/DDBJ databases">
        <title>A haploid diamondback moth (Plutella xylostella L.) genome assembly resolves 31 chromosomes and identifies a diamide resistance mutation.</title>
        <authorList>
            <person name="Ward C.M."/>
            <person name="Perry K.D."/>
            <person name="Baker G."/>
            <person name="Powis K."/>
            <person name="Heckel D.G."/>
            <person name="Baxter S.W."/>
        </authorList>
    </citation>
    <scope>NUCLEOTIDE SEQUENCE [LARGE SCALE GENOMIC DNA]</scope>
    <source>
        <strain evidence="12 13">LV</strain>
        <tissue evidence="12">Single pupa</tissue>
    </source>
</reference>
<evidence type="ECO:0000256" key="4">
    <source>
        <dbReference type="ARBA" id="ARBA00022737"/>
    </source>
</evidence>
<comment type="caution">
    <text evidence="12">The sequence shown here is derived from an EMBL/GenBank/DDBJ whole genome shotgun (WGS) entry which is preliminary data.</text>
</comment>
<dbReference type="InterPro" id="IPR018108">
    <property type="entry name" value="MCP_transmembrane"/>
</dbReference>
<evidence type="ECO:0000256" key="6">
    <source>
        <dbReference type="ARBA" id="ARBA00022989"/>
    </source>
</evidence>
<dbReference type="PANTHER" id="PTHR46181">
    <property type="entry name" value="MITOCHONDRIAL GLYCINE TRANSPORTER"/>
    <property type="match status" value="1"/>
</dbReference>
<keyword evidence="7 10" id="KW-0496">Mitochondrion</keyword>
<evidence type="ECO:0000256" key="11">
    <source>
        <dbReference type="PROSITE-ProRule" id="PRU00282"/>
    </source>
</evidence>
<keyword evidence="4 10" id="KW-0677">Repeat</keyword>
<dbReference type="InterPro" id="IPR030847">
    <property type="entry name" value="Hem25/SLC25A38"/>
</dbReference>
<feature type="repeat" description="Solcar" evidence="11">
    <location>
        <begin position="134"/>
        <end position="218"/>
    </location>
</feature>